<evidence type="ECO:0008006" key="3">
    <source>
        <dbReference type="Google" id="ProtNLM"/>
    </source>
</evidence>
<sequence length="154" mass="17388">MAPTRAQLLKAAQALCDDFAAKKDLDALLAHFSTTHQATAVEHGEPCLAPFLGRPFTGHDSIRKYFQLLQEHLSYEDMRFSEWVVDAEAGRVAVKGQADFTWTATQEAWSETFHYALDFDEELKVTDYQVWADSGAAYLARKGRLSEERKADTK</sequence>
<name>S7RP79_GLOTA</name>
<evidence type="ECO:0000313" key="1">
    <source>
        <dbReference type="EMBL" id="EPQ56345.1"/>
    </source>
</evidence>
<dbReference type="KEGG" id="gtr:GLOTRDRAFT_138102"/>
<dbReference type="AlphaFoldDB" id="S7RP79"/>
<dbReference type="HOGENOM" id="CLU_095773_1_1_1"/>
<organism evidence="1 2">
    <name type="scientific">Gloeophyllum trabeum (strain ATCC 11539 / FP-39264 / Madison 617)</name>
    <name type="common">Brown rot fungus</name>
    <dbReference type="NCBI Taxonomy" id="670483"/>
    <lineage>
        <taxon>Eukaryota</taxon>
        <taxon>Fungi</taxon>
        <taxon>Dikarya</taxon>
        <taxon>Basidiomycota</taxon>
        <taxon>Agaricomycotina</taxon>
        <taxon>Agaricomycetes</taxon>
        <taxon>Gloeophyllales</taxon>
        <taxon>Gloeophyllaceae</taxon>
        <taxon>Gloeophyllum</taxon>
    </lineage>
</organism>
<protein>
    <recommendedName>
        <fullName evidence="3">SnoaL-like domain-containing protein</fullName>
    </recommendedName>
</protein>
<dbReference type="SUPFAM" id="SSF54427">
    <property type="entry name" value="NTF2-like"/>
    <property type="match status" value="1"/>
</dbReference>
<dbReference type="OMA" id="TEHGPEW"/>
<dbReference type="EMBL" id="KB469300">
    <property type="protein sequence ID" value="EPQ56345.1"/>
    <property type="molecule type" value="Genomic_DNA"/>
</dbReference>
<gene>
    <name evidence="1" type="ORF">GLOTRDRAFT_138102</name>
</gene>
<dbReference type="Gene3D" id="3.10.450.50">
    <property type="match status" value="1"/>
</dbReference>
<keyword evidence="2" id="KW-1185">Reference proteome</keyword>
<dbReference type="OrthoDB" id="3352776at2759"/>
<accession>S7RP79</accession>
<dbReference type="eggNOG" id="ENOG502SDPH">
    <property type="taxonomic scope" value="Eukaryota"/>
</dbReference>
<dbReference type="GeneID" id="19303908"/>
<evidence type="ECO:0000313" key="2">
    <source>
        <dbReference type="Proteomes" id="UP000030669"/>
    </source>
</evidence>
<reference evidence="1 2" key="1">
    <citation type="journal article" date="2012" name="Science">
        <title>The Paleozoic origin of enzymatic lignin decomposition reconstructed from 31 fungal genomes.</title>
        <authorList>
            <person name="Floudas D."/>
            <person name="Binder M."/>
            <person name="Riley R."/>
            <person name="Barry K."/>
            <person name="Blanchette R.A."/>
            <person name="Henrissat B."/>
            <person name="Martinez A.T."/>
            <person name="Otillar R."/>
            <person name="Spatafora J.W."/>
            <person name="Yadav J.S."/>
            <person name="Aerts A."/>
            <person name="Benoit I."/>
            <person name="Boyd A."/>
            <person name="Carlson A."/>
            <person name="Copeland A."/>
            <person name="Coutinho P.M."/>
            <person name="de Vries R.P."/>
            <person name="Ferreira P."/>
            <person name="Findley K."/>
            <person name="Foster B."/>
            <person name="Gaskell J."/>
            <person name="Glotzer D."/>
            <person name="Gorecki P."/>
            <person name="Heitman J."/>
            <person name="Hesse C."/>
            <person name="Hori C."/>
            <person name="Igarashi K."/>
            <person name="Jurgens J.A."/>
            <person name="Kallen N."/>
            <person name="Kersten P."/>
            <person name="Kohler A."/>
            <person name="Kuees U."/>
            <person name="Kumar T.K.A."/>
            <person name="Kuo A."/>
            <person name="LaButti K."/>
            <person name="Larrondo L.F."/>
            <person name="Lindquist E."/>
            <person name="Ling A."/>
            <person name="Lombard V."/>
            <person name="Lucas S."/>
            <person name="Lundell T."/>
            <person name="Martin R."/>
            <person name="McLaughlin D.J."/>
            <person name="Morgenstern I."/>
            <person name="Morin E."/>
            <person name="Murat C."/>
            <person name="Nagy L.G."/>
            <person name="Nolan M."/>
            <person name="Ohm R.A."/>
            <person name="Patyshakuliyeva A."/>
            <person name="Rokas A."/>
            <person name="Ruiz-Duenas F.J."/>
            <person name="Sabat G."/>
            <person name="Salamov A."/>
            <person name="Samejima M."/>
            <person name="Schmutz J."/>
            <person name="Slot J.C."/>
            <person name="St John F."/>
            <person name="Stenlid J."/>
            <person name="Sun H."/>
            <person name="Sun S."/>
            <person name="Syed K."/>
            <person name="Tsang A."/>
            <person name="Wiebenga A."/>
            <person name="Young D."/>
            <person name="Pisabarro A."/>
            <person name="Eastwood D.C."/>
            <person name="Martin F."/>
            <person name="Cullen D."/>
            <person name="Grigoriev I.V."/>
            <person name="Hibbett D.S."/>
        </authorList>
    </citation>
    <scope>NUCLEOTIDE SEQUENCE [LARGE SCALE GENOMIC DNA]</scope>
    <source>
        <strain evidence="1 2">ATCC 11539</strain>
    </source>
</reference>
<dbReference type="InterPro" id="IPR032710">
    <property type="entry name" value="NTF2-like_dom_sf"/>
</dbReference>
<dbReference type="Proteomes" id="UP000030669">
    <property type="component" value="Unassembled WGS sequence"/>
</dbReference>
<proteinExistence type="predicted"/>
<dbReference type="RefSeq" id="XP_007865097.1">
    <property type="nucleotide sequence ID" value="XM_007866906.1"/>
</dbReference>